<dbReference type="Pfam" id="PF17425">
    <property type="entry name" value="Arylsulfotran_N"/>
    <property type="match status" value="1"/>
</dbReference>
<dbReference type="Pfam" id="PF05935">
    <property type="entry name" value="Arylsulfotrans"/>
    <property type="match status" value="1"/>
</dbReference>
<reference evidence="3" key="1">
    <citation type="submission" date="2019-11" db="EMBL/GenBank/DDBJ databases">
        <authorList>
            <person name="Feng L."/>
        </authorList>
    </citation>
    <scope>NUCLEOTIDE SEQUENCE</scope>
    <source>
        <strain evidence="3">CnexileLFYP112</strain>
    </source>
</reference>
<feature type="transmembrane region" description="Helical" evidence="1">
    <location>
        <begin position="7"/>
        <end position="26"/>
    </location>
</feature>
<keyword evidence="1" id="KW-0472">Membrane</keyword>
<dbReference type="EMBL" id="CACRTG010000021">
    <property type="protein sequence ID" value="VYT20441.1"/>
    <property type="molecule type" value="Genomic_DNA"/>
</dbReference>
<dbReference type="InterPro" id="IPR038477">
    <property type="entry name" value="ASST_N_sf"/>
</dbReference>
<dbReference type="AlphaFoldDB" id="A0A6N2UWB3"/>
<evidence type="ECO:0000313" key="3">
    <source>
        <dbReference type="EMBL" id="VYT20441.1"/>
    </source>
</evidence>
<evidence type="ECO:0000256" key="1">
    <source>
        <dbReference type="SAM" id="Phobius"/>
    </source>
</evidence>
<keyword evidence="1" id="KW-0812">Transmembrane</keyword>
<sequence length="534" mass="61241">MSGKVKGILAVIVLMGIGLGARWMIYDDSAVQESSLSEEEAEKKKKINAVYNTENQAEIKEDLERLKQEQTYTQDNMLIKYNPFGTNTQSLYVYFETENPAQISYTIHVADSSIEDFKRTCYQESEMQTQHELQVIGLIPDLENEITFTIAYEDGTVEEKTVSYEMGSLLGTEKVQLSQEDGESQEALEDGLYVVLGNDSEALDFMYYYDNNGVLRGEVPILGYRSYRLLFEDDKMYYSISESKMAQVDRLGQVTNVYDLGQYKLHHDYVFDDNGDLLILASDSKGDSVEDMVIKLNISTGDVEKVLDLGELFPDYKASCVENTDGELDWMHINTIQWLGDEEVILSSRETSTILKITDLYEEPKVDYMIGVEDFWKDTAYAELLLEKNGEFVSQGGQHAVTYVEDAGLPDGQYYLYMFNNNIGVSQSRPEYDWAEAIENVQSKPYEGTTSMYYKYLVDENAGTYELVDSFDVPYSGYVSSVQDMEHNTVVDSGFAGIFGEYDEEHQLIRQFTMEKEKFIYRVFKYDFEGYYFS</sequence>
<gene>
    <name evidence="3" type="ORF">CNLFYP112_02247</name>
</gene>
<name>A0A6N2UWB3_9FIRM</name>
<feature type="domain" description="Arylsulfotransferase N-terminal" evidence="2">
    <location>
        <begin position="78"/>
        <end position="166"/>
    </location>
</feature>
<keyword evidence="1" id="KW-1133">Transmembrane helix</keyword>
<keyword evidence="3" id="KW-0808">Transferase</keyword>
<accession>A0A6N2UWB3</accession>
<evidence type="ECO:0000259" key="2">
    <source>
        <dbReference type="Pfam" id="PF17425"/>
    </source>
</evidence>
<proteinExistence type="predicted"/>
<protein>
    <submittedName>
        <fullName evidence="3">Arylsulfotransferase (ASST)</fullName>
    </submittedName>
</protein>
<dbReference type="GO" id="GO:0004062">
    <property type="term" value="F:aryl sulfotransferase activity"/>
    <property type="evidence" value="ECO:0007669"/>
    <property type="project" value="InterPro"/>
</dbReference>
<dbReference type="InterPro" id="IPR035391">
    <property type="entry name" value="Arylsulfotran_N"/>
</dbReference>
<organism evidence="3">
    <name type="scientific">[Clostridium] nexile</name>
    <dbReference type="NCBI Taxonomy" id="29361"/>
    <lineage>
        <taxon>Bacteria</taxon>
        <taxon>Bacillati</taxon>
        <taxon>Bacillota</taxon>
        <taxon>Clostridia</taxon>
        <taxon>Lachnospirales</taxon>
        <taxon>Lachnospiraceae</taxon>
        <taxon>Tyzzerella</taxon>
    </lineage>
</organism>
<dbReference type="InterPro" id="IPR010262">
    <property type="entry name" value="Arylsulfotransferase_bact"/>
</dbReference>
<dbReference type="Gene3D" id="2.60.40.3100">
    <property type="entry name" value="Arylsulphate sulphotransferase monomer, N-terminal domain"/>
    <property type="match status" value="1"/>
</dbReference>